<evidence type="ECO:0000313" key="9">
    <source>
        <dbReference type="Proteomes" id="UP000007879"/>
    </source>
</evidence>
<evidence type="ECO:0000256" key="2">
    <source>
        <dbReference type="ARBA" id="ARBA00023157"/>
    </source>
</evidence>
<dbReference type="EnsemblMetazoa" id="Aqu2.1.32736_001">
    <property type="protein sequence ID" value="Aqu2.1.32736_001"/>
    <property type="gene ID" value="Aqu2.1.32736"/>
</dbReference>
<feature type="compositionally biased region" description="Low complexity" evidence="3">
    <location>
        <begin position="1081"/>
        <end position="1092"/>
    </location>
</feature>
<dbReference type="InterPro" id="IPR013151">
    <property type="entry name" value="Immunoglobulin_dom"/>
</dbReference>
<proteinExistence type="predicted"/>
<dbReference type="PANTHER" id="PTHR44170">
    <property type="entry name" value="PROTEIN SIDEKICK"/>
    <property type="match status" value="1"/>
</dbReference>
<dbReference type="InterPro" id="IPR003961">
    <property type="entry name" value="FN3_dom"/>
</dbReference>
<dbReference type="InterPro" id="IPR003599">
    <property type="entry name" value="Ig_sub"/>
</dbReference>
<dbReference type="OrthoDB" id="428111at2759"/>
<dbReference type="InterPro" id="IPR036116">
    <property type="entry name" value="FN3_sf"/>
</dbReference>
<keyword evidence="4" id="KW-0472">Membrane</keyword>
<dbReference type="PROSITE" id="PS50853">
    <property type="entry name" value="FN3"/>
    <property type="match status" value="1"/>
</dbReference>
<evidence type="ECO:0000313" key="8">
    <source>
        <dbReference type="EnsemblMetazoa" id="Aqu2.1.32736_001"/>
    </source>
</evidence>
<protein>
    <submittedName>
        <fullName evidence="8">Uncharacterized protein</fullName>
    </submittedName>
</protein>
<dbReference type="Gene3D" id="2.60.40.10">
    <property type="entry name" value="Immunoglobulins"/>
    <property type="match status" value="6"/>
</dbReference>
<gene>
    <name evidence="8" type="primary">105312624</name>
</gene>
<evidence type="ECO:0000256" key="3">
    <source>
        <dbReference type="SAM" id="MobiDB-lite"/>
    </source>
</evidence>
<evidence type="ECO:0000259" key="7">
    <source>
        <dbReference type="PROSITE" id="PS50853"/>
    </source>
</evidence>
<feature type="domain" description="Ig-like" evidence="6">
    <location>
        <begin position="243"/>
        <end position="324"/>
    </location>
</feature>
<organism evidence="8">
    <name type="scientific">Amphimedon queenslandica</name>
    <name type="common">Sponge</name>
    <dbReference type="NCBI Taxonomy" id="400682"/>
    <lineage>
        <taxon>Eukaryota</taxon>
        <taxon>Metazoa</taxon>
        <taxon>Porifera</taxon>
        <taxon>Demospongiae</taxon>
        <taxon>Heteroscleromorpha</taxon>
        <taxon>Haplosclerida</taxon>
        <taxon>Niphatidae</taxon>
        <taxon>Amphimedon</taxon>
    </lineage>
</organism>
<dbReference type="PANTHER" id="PTHR44170:SF6">
    <property type="entry name" value="CONTACTIN"/>
    <property type="match status" value="1"/>
</dbReference>
<dbReference type="PROSITE" id="PS50835">
    <property type="entry name" value="IG_LIKE"/>
    <property type="match status" value="5"/>
</dbReference>
<dbReference type="SUPFAM" id="SSF48726">
    <property type="entry name" value="Immunoglobulin"/>
    <property type="match status" value="4"/>
</dbReference>
<dbReference type="CDD" id="cd00063">
    <property type="entry name" value="FN3"/>
    <property type="match status" value="1"/>
</dbReference>
<evidence type="ECO:0000259" key="6">
    <source>
        <dbReference type="PROSITE" id="PS50835"/>
    </source>
</evidence>
<dbReference type="InterPro" id="IPR003598">
    <property type="entry name" value="Ig_sub2"/>
</dbReference>
<keyword evidence="9" id="KW-1185">Reference proteome</keyword>
<feature type="transmembrane region" description="Helical" evidence="4">
    <location>
        <begin position="998"/>
        <end position="1020"/>
    </location>
</feature>
<dbReference type="InterPro" id="IPR013098">
    <property type="entry name" value="Ig_I-set"/>
</dbReference>
<feature type="region of interest" description="Disordered" evidence="3">
    <location>
        <begin position="968"/>
        <end position="989"/>
    </location>
</feature>
<dbReference type="GO" id="GO:0016020">
    <property type="term" value="C:membrane"/>
    <property type="evidence" value="ECO:0007669"/>
    <property type="project" value="UniProtKB-SubCell"/>
</dbReference>
<feature type="chain" id="PRO_5010886869" evidence="5">
    <location>
        <begin position="22"/>
        <end position="1107"/>
    </location>
</feature>
<sequence length="1107" mass="120341">MDSFRAAVTLFLIYFFAGATATIISAEENSTVSLPCSLPEPATNTHWYKWSSDSDSVNTQNPLFSDYQLVNVTQNSTSSYKLSNKNDSSALVINNYSSGNDSGYYYCKKEISDTKVLLSCPTLLITPPGPESPFLVNPASKTSLIYFNVALLCTPPAPFLSSPFLSPPSLSIHWTKGNTSINTTDGSKFIMADGGNLYIIRPDLSDSGLYQCVATDTVHGIVYKSNVAQLTITGNFAYFPSMPQFQIKPHNRTVLRGQSTQFECISNGYELEWSRPDHPSFPLTSTAAAGSILELKSVSEEDGGLYRCSAGSGMMQIQEDVYLTVIDEFNISLSISSFYPSSGSILTVQCLTPTSHSLTGRINVTIQVGGVTYHDPAYHNGVFMQDVYVGYEEGQVVSVQCIGVSEYGYCDEETLSVIVNSSVPHQSVSATLTPTAASTASTLPPSSSTSSSPSTPSPTPVPQPVIVSTSPESTYIMPGQEITLTCYIKAGVPLLITHWTSGQYSIQQTQNGSIHTYILTVNVSEPGNYICEVFTIDYKMHTRVSQVSIAPLTVRVPQDEVTVNEGQSVNLTCLFNYRQSLMIVWSTGTAGLLTNIHNEVTPNGTVSVLMLSSLDVTDAAVYNCFAAITSNHSITGSVRLTVNYLPPSSPPLDVKAEWMPSLPLLLISWSPPASNDSNLLGYKLNWDLSSRYHYHQTLPKSARGAVPYTTRFFTINNLIVKETYLISVWAYGLGGDGPSFNLKKFLPESQLPSPTSSSSIAVTTAISSATPTPSVAPSASYELECIRITSLMGGVRFNNTQSRGVHHYSVRYSCLLAGNLDIIDIPAIANGLFVPLYNLTPGQCWVTVYALAYTAAGQSYSVLEESCVIEPSPLDDHISVGLQWINGSVLKLSWSMSSLLSSLETDPIVVEWRKRNSSTISLLSTSPWSSNPLLWSFNEHKADYVVEIRIKIGTNVIHTLIMTPPSPFSSATPNPSLTTPTSTPQSSNQSTSYYANPWLTYGIGIALLVFVCCLALLLVLTLKYVQTSRREIAKVSDKRHASNKPQAPPPSLSFYSHNKRPISVVSYDSLRKPLSAPSPPLSFASSSSSASYSERKVINIRRIDTDV</sequence>
<name>A0A1X7UYF5_AMPQE</name>
<feature type="domain" description="Ig-like" evidence="6">
    <location>
        <begin position="551"/>
        <end position="635"/>
    </location>
</feature>
<keyword evidence="4" id="KW-1133">Transmembrane helix</keyword>
<keyword evidence="4" id="KW-0812">Transmembrane</keyword>
<dbReference type="SMART" id="SM00408">
    <property type="entry name" value="IGc2"/>
    <property type="match status" value="4"/>
</dbReference>
<feature type="signal peptide" evidence="5">
    <location>
        <begin position="1"/>
        <end position="21"/>
    </location>
</feature>
<reference evidence="9" key="1">
    <citation type="journal article" date="2010" name="Nature">
        <title>The Amphimedon queenslandica genome and the evolution of animal complexity.</title>
        <authorList>
            <person name="Srivastava M."/>
            <person name="Simakov O."/>
            <person name="Chapman J."/>
            <person name="Fahey B."/>
            <person name="Gauthier M.E."/>
            <person name="Mitros T."/>
            <person name="Richards G.S."/>
            <person name="Conaco C."/>
            <person name="Dacre M."/>
            <person name="Hellsten U."/>
            <person name="Larroux C."/>
            <person name="Putnam N.H."/>
            <person name="Stanke M."/>
            <person name="Adamska M."/>
            <person name="Darling A."/>
            <person name="Degnan S.M."/>
            <person name="Oakley T.H."/>
            <person name="Plachetzki D.C."/>
            <person name="Zhai Y."/>
            <person name="Adamski M."/>
            <person name="Calcino A."/>
            <person name="Cummins S.F."/>
            <person name="Goodstein D.M."/>
            <person name="Harris C."/>
            <person name="Jackson D.J."/>
            <person name="Leys S.P."/>
            <person name="Shu S."/>
            <person name="Woodcroft B.J."/>
            <person name="Vervoort M."/>
            <person name="Kosik K.S."/>
            <person name="Manning G."/>
            <person name="Degnan B.M."/>
            <person name="Rokhsar D.S."/>
        </authorList>
    </citation>
    <scope>NUCLEOTIDE SEQUENCE [LARGE SCALE GENOMIC DNA]</scope>
</reference>
<accession>A0A1X7UYF5</accession>
<evidence type="ECO:0000256" key="1">
    <source>
        <dbReference type="ARBA" id="ARBA00022737"/>
    </source>
</evidence>
<dbReference type="SMART" id="SM00060">
    <property type="entry name" value="FN3"/>
    <property type="match status" value="1"/>
</dbReference>
<keyword evidence="1" id="KW-0677">Repeat</keyword>
<dbReference type="InterPro" id="IPR036179">
    <property type="entry name" value="Ig-like_dom_sf"/>
</dbReference>
<dbReference type="Pfam" id="PF13927">
    <property type="entry name" value="Ig_3"/>
    <property type="match status" value="1"/>
</dbReference>
<reference evidence="8" key="2">
    <citation type="submission" date="2017-05" db="UniProtKB">
        <authorList>
            <consortium name="EnsemblMetazoa"/>
        </authorList>
    </citation>
    <scope>IDENTIFICATION</scope>
</reference>
<dbReference type="EnsemblMetazoa" id="XM_019996035.1">
    <property type="protein sequence ID" value="XP_019851594.1"/>
    <property type="gene ID" value="LOC105312624"/>
</dbReference>
<evidence type="ECO:0000256" key="4">
    <source>
        <dbReference type="SAM" id="Phobius"/>
    </source>
</evidence>
<dbReference type="Pfam" id="PF07679">
    <property type="entry name" value="I-set"/>
    <property type="match status" value="1"/>
</dbReference>
<dbReference type="InterPro" id="IPR013783">
    <property type="entry name" value="Ig-like_fold"/>
</dbReference>
<feature type="region of interest" description="Disordered" evidence="3">
    <location>
        <begin position="1033"/>
        <end position="1055"/>
    </location>
</feature>
<dbReference type="eggNOG" id="KOG4222">
    <property type="taxonomic scope" value="Eukaryota"/>
</dbReference>
<dbReference type="InParanoid" id="A0A1X7UYF5"/>
<feature type="region of interest" description="Disordered" evidence="3">
    <location>
        <begin position="1073"/>
        <end position="1093"/>
    </location>
</feature>
<dbReference type="InterPro" id="IPR007110">
    <property type="entry name" value="Ig-like_dom"/>
</dbReference>
<evidence type="ECO:0000256" key="5">
    <source>
        <dbReference type="SAM" id="SignalP"/>
    </source>
</evidence>
<dbReference type="KEGG" id="aqu:105312624"/>
<feature type="domain" description="Ig-like" evidence="6">
    <location>
        <begin position="19"/>
        <end position="119"/>
    </location>
</feature>
<dbReference type="SUPFAM" id="SSF49265">
    <property type="entry name" value="Fibronectin type III"/>
    <property type="match status" value="1"/>
</dbReference>
<feature type="domain" description="Ig-like" evidence="6">
    <location>
        <begin position="121"/>
        <end position="228"/>
    </location>
</feature>
<feature type="compositionally biased region" description="Low complexity" evidence="3">
    <location>
        <begin position="969"/>
        <end position="989"/>
    </location>
</feature>
<dbReference type="GO" id="GO:0098609">
    <property type="term" value="P:cell-cell adhesion"/>
    <property type="evidence" value="ECO:0007669"/>
    <property type="project" value="TreeGrafter"/>
</dbReference>
<feature type="compositionally biased region" description="Low complexity" evidence="3">
    <location>
        <begin position="434"/>
        <end position="454"/>
    </location>
</feature>
<feature type="domain" description="Ig-like" evidence="6">
    <location>
        <begin position="464"/>
        <end position="548"/>
    </location>
</feature>
<dbReference type="SMART" id="SM00409">
    <property type="entry name" value="IG"/>
    <property type="match status" value="5"/>
</dbReference>
<feature type="region of interest" description="Disordered" evidence="3">
    <location>
        <begin position="434"/>
        <end position="466"/>
    </location>
</feature>
<feature type="domain" description="Fibronectin type-III" evidence="7">
    <location>
        <begin position="650"/>
        <end position="750"/>
    </location>
</feature>
<dbReference type="AlphaFoldDB" id="A0A1X7UYF5"/>
<dbReference type="Proteomes" id="UP000007879">
    <property type="component" value="Unassembled WGS sequence"/>
</dbReference>
<dbReference type="STRING" id="400682.A0A1X7UYF5"/>
<keyword evidence="2" id="KW-1015">Disulfide bond</keyword>
<dbReference type="Pfam" id="PF00047">
    <property type="entry name" value="ig"/>
    <property type="match status" value="1"/>
</dbReference>
<keyword evidence="5" id="KW-0732">Signal</keyword>